<organism evidence="1 2">
    <name type="scientific">Marinobacterium mangrovicola</name>
    <dbReference type="NCBI Taxonomy" id="1476959"/>
    <lineage>
        <taxon>Bacteria</taxon>
        <taxon>Pseudomonadati</taxon>
        <taxon>Pseudomonadota</taxon>
        <taxon>Gammaproteobacteria</taxon>
        <taxon>Oceanospirillales</taxon>
        <taxon>Oceanospirillaceae</taxon>
        <taxon>Marinobacterium</taxon>
    </lineage>
</organism>
<comment type="caution">
    <text evidence="1">The sequence shown here is derived from an EMBL/GenBank/DDBJ whole genome shotgun (WGS) entry which is preliminary data.</text>
</comment>
<dbReference type="NCBIfam" id="NF033429">
    <property type="entry name" value="ImuA_translesion"/>
    <property type="match status" value="1"/>
</dbReference>
<dbReference type="Proteomes" id="UP000294546">
    <property type="component" value="Unassembled WGS sequence"/>
</dbReference>
<dbReference type="EMBL" id="SMFU01000015">
    <property type="protein sequence ID" value="TCK02368.1"/>
    <property type="molecule type" value="Genomic_DNA"/>
</dbReference>
<dbReference type="PIRSF" id="PIRSF037290">
    <property type="entry name" value="UCP037290"/>
    <property type="match status" value="1"/>
</dbReference>
<dbReference type="InterPro" id="IPR027417">
    <property type="entry name" value="P-loop_NTPase"/>
</dbReference>
<name>A0A4R1G4D0_9GAMM</name>
<dbReference type="RefSeq" id="WP_132298188.1">
    <property type="nucleotide sequence ID" value="NZ_SMFU01000015.1"/>
</dbReference>
<sequence length="206" mass="22527">MALVQLMEQGQLWRGAQDAGIQAEALESSGYPELDARLGGGWLKGQLIELLQSGEGRGELRLLWPLLRRAAPERPVFWIDPPHQPCALSFLQADIRPETQQLVRTHSLKERLWAIEQALKSGCAPLVLSWLGEQVTTPALRRLQLAAQTGGGLGLIMRPDSVRSQSSPAAYRLHLDSSDRGAEIALLKRRGGWPLPAAAVDLPAVI</sequence>
<dbReference type="InterPro" id="IPR047610">
    <property type="entry name" value="ImuA_translesion"/>
</dbReference>
<dbReference type="SUPFAM" id="SSF52540">
    <property type="entry name" value="P-loop containing nucleoside triphosphate hydrolases"/>
    <property type="match status" value="1"/>
</dbReference>
<protein>
    <submittedName>
        <fullName evidence="1">SOS cell division inhibitor SulA</fullName>
    </submittedName>
</protein>
<dbReference type="OrthoDB" id="9811176at2"/>
<evidence type="ECO:0000313" key="2">
    <source>
        <dbReference type="Proteomes" id="UP000294546"/>
    </source>
</evidence>
<proteinExistence type="predicted"/>
<dbReference type="InterPro" id="IPR017166">
    <property type="entry name" value="UCP037290"/>
</dbReference>
<keyword evidence="2" id="KW-1185">Reference proteome</keyword>
<accession>A0A4R1G4D0</accession>
<evidence type="ECO:0000313" key="1">
    <source>
        <dbReference type="EMBL" id="TCK02368.1"/>
    </source>
</evidence>
<reference evidence="1 2" key="1">
    <citation type="submission" date="2019-03" db="EMBL/GenBank/DDBJ databases">
        <title>Genomic Encyclopedia of Archaeal and Bacterial Type Strains, Phase II (KMG-II): from individual species to whole genera.</title>
        <authorList>
            <person name="Goeker M."/>
        </authorList>
    </citation>
    <scope>NUCLEOTIDE SEQUENCE [LARGE SCALE GENOMIC DNA]</scope>
    <source>
        <strain evidence="1 2">DSM 27697</strain>
    </source>
</reference>
<dbReference type="AlphaFoldDB" id="A0A4R1G4D0"/>
<dbReference type="Gene3D" id="3.40.50.300">
    <property type="entry name" value="P-loop containing nucleotide triphosphate hydrolases"/>
    <property type="match status" value="1"/>
</dbReference>
<gene>
    <name evidence="1" type="ORF">CLV83_4553</name>
</gene>